<evidence type="ECO:0000256" key="1">
    <source>
        <dbReference type="ARBA" id="ARBA00004651"/>
    </source>
</evidence>
<comment type="similarity">
    <text evidence="7">Belongs to the binding-protein-dependent transport system permease family.</text>
</comment>
<keyword evidence="3" id="KW-1003">Cell membrane</keyword>
<dbReference type="InterPro" id="IPR035906">
    <property type="entry name" value="MetI-like_sf"/>
</dbReference>
<evidence type="ECO:0000256" key="4">
    <source>
        <dbReference type="ARBA" id="ARBA00022692"/>
    </source>
</evidence>
<feature type="transmembrane region" description="Helical" evidence="7">
    <location>
        <begin position="290"/>
        <end position="310"/>
    </location>
</feature>
<accession>A0ABY6YY90</accession>
<evidence type="ECO:0000256" key="2">
    <source>
        <dbReference type="ARBA" id="ARBA00022448"/>
    </source>
</evidence>
<proteinExistence type="inferred from homology"/>
<sequence>MLMYVAKRIAYIVVAFFAVSLITFILMKAAPGSFLAMNAYSGGVAAAATNFNVSQAVMQALQQQYHLNDPWYVQYWGYVWSFVTLHMGTSFEYPNQETLTIIAQTFPVSIMLAVLSIIVAIVLSVSFGVLSAMRENNWVDSTTMFVATMGTAVPSYVVAVFLMLVFGVWTHWLPVIGYQGPKYYVLPVLALAIPMIGSMSRYMRNSLIDTLHSDFIKTVLAKGGGMRQVMFGHGIRNSLLPFITVVGPQLAALMMGTVFIEQMFSVPGMAHVFTSAASQRDYPLIMDSTLLYAVVIMIMNLIVDLVYGLVDPRVRKTGYRS</sequence>
<evidence type="ECO:0000256" key="3">
    <source>
        <dbReference type="ARBA" id="ARBA00022475"/>
    </source>
</evidence>
<feature type="transmembrane region" description="Helical" evidence="7">
    <location>
        <begin position="110"/>
        <end position="133"/>
    </location>
</feature>
<keyword evidence="4 7" id="KW-0812">Transmembrane</keyword>
<evidence type="ECO:0000259" key="8">
    <source>
        <dbReference type="PROSITE" id="PS50928"/>
    </source>
</evidence>
<evidence type="ECO:0000256" key="5">
    <source>
        <dbReference type="ARBA" id="ARBA00022989"/>
    </source>
</evidence>
<keyword evidence="2 7" id="KW-0813">Transport</keyword>
<feature type="transmembrane region" description="Helical" evidence="7">
    <location>
        <begin position="9"/>
        <end position="27"/>
    </location>
</feature>
<dbReference type="InterPro" id="IPR000515">
    <property type="entry name" value="MetI-like"/>
</dbReference>
<keyword evidence="6 7" id="KW-0472">Membrane</keyword>
<dbReference type="Gene3D" id="1.10.3720.10">
    <property type="entry name" value="MetI-like"/>
    <property type="match status" value="1"/>
</dbReference>
<evidence type="ECO:0000313" key="10">
    <source>
        <dbReference type="Proteomes" id="UP001164803"/>
    </source>
</evidence>
<evidence type="ECO:0000313" key="9">
    <source>
        <dbReference type="EMBL" id="WAH35580.1"/>
    </source>
</evidence>
<dbReference type="EMBL" id="CP104064">
    <property type="protein sequence ID" value="WAH35580.1"/>
    <property type="molecule type" value="Genomic_DNA"/>
</dbReference>
<dbReference type="PANTHER" id="PTHR30465">
    <property type="entry name" value="INNER MEMBRANE ABC TRANSPORTER"/>
    <property type="match status" value="1"/>
</dbReference>
<reference evidence="9" key="1">
    <citation type="submission" date="2022-08" db="EMBL/GenBank/DDBJ databases">
        <title>Alicyclobacillus dauci DSM2870, complete genome.</title>
        <authorList>
            <person name="Wang Q."/>
            <person name="Cai R."/>
            <person name="Wang Z."/>
        </authorList>
    </citation>
    <scope>NUCLEOTIDE SEQUENCE</scope>
    <source>
        <strain evidence="9">DSM 28700</strain>
    </source>
</reference>
<dbReference type="RefSeq" id="WP_268042863.1">
    <property type="nucleotide sequence ID" value="NZ_CP104064.1"/>
</dbReference>
<feature type="transmembrane region" description="Helical" evidence="7">
    <location>
        <begin position="145"/>
        <end position="172"/>
    </location>
</feature>
<keyword evidence="5 7" id="KW-1133">Transmembrane helix</keyword>
<feature type="domain" description="ABC transmembrane type-1" evidence="8">
    <location>
        <begin position="106"/>
        <end position="303"/>
    </location>
</feature>
<dbReference type="Proteomes" id="UP001164803">
    <property type="component" value="Chromosome"/>
</dbReference>
<name>A0ABY6YY90_9BACL</name>
<dbReference type="Pfam" id="PF00528">
    <property type="entry name" value="BPD_transp_1"/>
    <property type="match status" value="1"/>
</dbReference>
<organism evidence="9 10">
    <name type="scientific">Alicyclobacillus dauci</name>
    <dbReference type="NCBI Taxonomy" id="1475485"/>
    <lineage>
        <taxon>Bacteria</taxon>
        <taxon>Bacillati</taxon>
        <taxon>Bacillota</taxon>
        <taxon>Bacilli</taxon>
        <taxon>Bacillales</taxon>
        <taxon>Alicyclobacillaceae</taxon>
        <taxon>Alicyclobacillus</taxon>
    </lineage>
</organism>
<feature type="transmembrane region" description="Helical" evidence="7">
    <location>
        <begin position="184"/>
        <end position="203"/>
    </location>
</feature>
<gene>
    <name evidence="9" type="ORF">NZD86_14965</name>
</gene>
<feature type="transmembrane region" description="Helical" evidence="7">
    <location>
        <begin position="239"/>
        <end position="260"/>
    </location>
</feature>
<protein>
    <submittedName>
        <fullName evidence="9">ABC transporter permease</fullName>
    </submittedName>
</protein>
<keyword evidence="10" id="KW-1185">Reference proteome</keyword>
<dbReference type="SUPFAM" id="SSF161098">
    <property type="entry name" value="MetI-like"/>
    <property type="match status" value="1"/>
</dbReference>
<evidence type="ECO:0000256" key="7">
    <source>
        <dbReference type="RuleBase" id="RU363032"/>
    </source>
</evidence>
<comment type="subcellular location">
    <subcellularLocation>
        <location evidence="1 7">Cell membrane</location>
        <topology evidence="1 7">Multi-pass membrane protein</topology>
    </subcellularLocation>
</comment>
<dbReference type="PROSITE" id="PS50928">
    <property type="entry name" value="ABC_TM1"/>
    <property type="match status" value="1"/>
</dbReference>
<evidence type="ECO:0000256" key="6">
    <source>
        <dbReference type="ARBA" id="ARBA00023136"/>
    </source>
</evidence>
<dbReference type="PANTHER" id="PTHR30465:SF74">
    <property type="entry name" value="OLIGOPEPTIDE TRANSPORT SYSTEM PERMEASE PROTEIN OPPB"/>
    <property type="match status" value="1"/>
</dbReference>